<evidence type="ECO:0000313" key="4">
    <source>
        <dbReference type="Proteomes" id="UP001152797"/>
    </source>
</evidence>
<sequence length="1041" mass="116230">MPTSTRLTGKKAEPKAKRQKTDSKTENELAAELADHPAIQEIKMWTDVLAEELKAASSAGPLDSWGGIYSFDLSEYKSQMKASGAYECLVTFDSIDICTFAHRTLPPSIGCVKTLAENSFLSADGNFEFRAWDEAIVVRAISKTDPPAWGSLEPCGGDALSPWHQQSELFWMEAVFRQLVRWQMKSRLVVHAMQCRDPNWESKISTGLTAAWPAWENRDQILSIVPIAFGDIAFTPPFENHLLRVSFLYAWYRCLTDGKNQQSQKSFQKGARAFRVRFRYLPSWEDYELAKWKAADHAMDVAESQVLMGLKKTKAVYDVQIALKSQGFSASQEDLSKWFSKGGVKAMSPKAIGTMLKIWSRFSQAGQAAVRAVEILDSQFGSRHCMAWTTNLDFICQRTSCRKTSSIQNALLVWCLECLLEDVGCKRFPPDLNQPSLKIVVSRYLLKKRVLTYIARKFPALDEAGRSYDTRFHPSKVLDNVFSTVAAWKESGLSSTLPTNLSWLQLLPEYQQQLLQFGTQLLRGSPDLDRVMDAALDRDALVAAEVFLMGADFQKLGIYHHDEFLEAAAAAKRGPEAPEPAQEQVAAAEEPVQVASAAEEVAEEPSLQTAEAEEDTKPDAMVVELEGEPDKLDRLASFPTLRESMPDTFQDILYKNKCDVAFAQVAPASSEWRNYTFPAGPKLFRMDLKTRRSEPDAKTPYKKVPQTCKTEQRNILQALLGDPAITGDQQFGMSAEDMLVYHDGRNLRNGMQFMKDVAKPLALRKVMWPARKVAQVRLLYHNDEFETGFARPARRVESSVISTSSASSPEPLETIYILKPKDVTVPLRARVHVDLPGRNRDRGWAKNGLKNAEERLLTALPTHILEKMFTGQARGDGLEDEVLDLEPEQEAEETDGEEGNDSTKHSLLFPWEAEEKQVLEIYNCYSVSQQVTIVDIYGGAMAAIAACREKRNYLGFVPNTFSQTVLHEMVLLRVLIDMVLGSIVTKRRHLTRAHSLGGEPDVHFAAHQQPSEPNGPPSPGSGAPPPADQGESDDSSVASDS</sequence>
<gene>
    <name evidence="2" type="ORF">C1SCF055_LOCUS11055</name>
</gene>
<dbReference type="AlphaFoldDB" id="A0A9P1C2C9"/>
<feature type="compositionally biased region" description="Pro residues" evidence="1">
    <location>
        <begin position="1013"/>
        <end position="1027"/>
    </location>
</feature>
<feature type="compositionally biased region" description="Low complexity" evidence="1">
    <location>
        <begin position="579"/>
        <end position="599"/>
    </location>
</feature>
<organism evidence="2">
    <name type="scientific">Cladocopium goreaui</name>
    <dbReference type="NCBI Taxonomy" id="2562237"/>
    <lineage>
        <taxon>Eukaryota</taxon>
        <taxon>Sar</taxon>
        <taxon>Alveolata</taxon>
        <taxon>Dinophyceae</taxon>
        <taxon>Suessiales</taxon>
        <taxon>Symbiodiniaceae</taxon>
        <taxon>Cladocopium</taxon>
    </lineage>
</organism>
<evidence type="ECO:0000313" key="3">
    <source>
        <dbReference type="EMBL" id="CAL1136817.1"/>
    </source>
</evidence>
<dbReference type="OrthoDB" id="409669at2759"/>
<evidence type="ECO:0000256" key="1">
    <source>
        <dbReference type="SAM" id="MobiDB-lite"/>
    </source>
</evidence>
<protein>
    <submittedName>
        <fullName evidence="2">Uncharacterized protein</fullName>
    </submittedName>
</protein>
<proteinExistence type="predicted"/>
<feature type="region of interest" description="Disordered" evidence="1">
    <location>
        <begin position="1"/>
        <end position="29"/>
    </location>
</feature>
<dbReference type="EMBL" id="CAMXCT030000802">
    <property type="protein sequence ID" value="CAL4770754.1"/>
    <property type="molecule type" value="Genomic_DNA"/>
</dbReference>
<dbReference type="Proteomes" id="UP001152797">
    <property type="component" value="Unassembled WGS sequence"/>
</dbReference>
<name>A0A9P1C2C9_9DINO</name>
<keyword evidence="4" id="KW-1185">Reference proteome</keyword>
<accession>A0A9P1C2C9</accession>
<reference evidence="3" key="2">
    <citation type="submission" date="2024-04" db="EMBL/GenBank/DDBJ databases">
        <authorList>
            <person name="Chen Y."/>
            <person name="Shah S."/>
            <person name="Dougan E. K."/>
            <person name="Thang M."/>
            <person name="Chan C."/>
        </authorList>
    </citation>
    <scope>NUCLEOTIDE SEQUENCE [LARGE SCALE GENOMIC DNA]</scope>
</reference>
<evidence type="ECO:0000313" key="2">
    <source>
        <dbReference type="EMBL" id="CAI3983442.1"/>
    </source>
</evidence>
<dbReference type="EMBL" id="CAMXCT020000802">
    <property type="protein sequence ID" value="CAL1136817.1"/>
    <property type="molecule type" value="Genomic_DNA"/>
</dbReference>
<dbReference type="EMBL" id="CAMXCT010000802">
    <property type="protein sequence ID" value="CAI3983442.1"/>
    <property type="molecule type" value="Genomic_DNA"/>
</dbReference>
<comment type="caution">
    <text evidence="2">The sequence shown here is derived from an EMBL/GenBank/DDBJ whole genome shotgun (WGS) entry which is preliminary data.</text>
</comment>
<feature type="region of interest" description="Disordered" evidence="1">
    <location>
        <begin position="570"/>
        <end position="619"/>
    </location>
</feature>
<feature type="compositionally biased region" description="Basic and acidic residues" evidence="1">
    <location>
        <begin position="10"/>
        <end position="27"/>
    </location>
</feature>
<reference evidence="2" key="1">
    <citation type="submission" date="2022-10" db="EMBL/GenBank/DDBJ databases">
        <authorList>
            <person name="Chen Y."/>
            <person name="Dougan E. K."/>
            <person name="Chan C."/>
            <person name="Rhodes N."/>
            <person name="Thang M."/>
        </authorList>
    </citation>
    <scope>NUCLEOTIDE SEQUENCE</scope>
</reference>
<feature type="region of interest" description="Disordered" evidence="1">
    <location>
        <begin position="1000"/>
        <end position="1041"/>
    </location>
</feature>